<evidence type="ECO:0000256" key="8">
    <source>
        <dbReference type="ARBA" id="ARBA00022989"/>
    </source>
</evidence>
<keyword evidence="10" id="KW-0675">Receptor</keyword>
<organism evidence="13 14">
    <name type="scientific">Platanthera zijinensis</name>
    <dbReference type="NCBI Taxonomy" id="2320716"/>
    <lineage>
        <taxon>Eukaryota</taxon>
        <taxon>Viridiplantae</taxon>
        <taxon>Streptophyta</taxon>
        <taxon>Embryophyta</taxon>
        <taxon>Tracheophyta</taxon>
        <taxon>Spermatophyta</taxon>
        <taxon>Magnoliopsida</taxon>
        <taxon>Liliopsida</taxon>
        <taxon>Asparagales</taxon>
        <taxon>Orchidaceae</taxon>
        <taxon>Orchidoideae</taxon>
        <taxon>Orchideae</taxon>
        <taxon>Orchidinae</taxon>
        <taxon>Platanthera</taxon>
    </lineage>
</organism>
<keyword evidence="7" id="KW-0677">Repeat</keyword>
<evidence type="ECO:0000256" key="12">
    <source>
        <dbReference type="SAM" id="SignalP"/>
    </source>
</evidence>
<dbReference type="Gene3D" id="3.80.10.10">
    <property type="entry name" value="Ribonuclease Inhibitor"/>
    <property type="match status" value="3"/>
</dbReference>
<dbReference type="SMART" id="SM00369">
    <property type="entry name" value="LRR_TYP"/>
    <property type="match status" value="6"/>
</dbReference>
<evidence type="ECO:0000256" key="2">
    <source>
        <dbReference type="ARBA" id="ARBA00004236"/>
    </source>
</evidence>
<evidence type="ECO:0000256" key="11">
    <source>
        <dbReference type="ARBA" id="ARBA00023180"/>
    </source>
</evidence>
<accession>A0AAP0AYV6</accession>
<dbReference type="PANTHER" id="PTHR27000">
    <property type="entry name" value="LEUCINE-RICH REPEAT RECEPTOR-LIKE PROTEIN KINASE FAMILY PROTEIN-RELATED"/>
    <property type="match status" value="1"/>
</dbReference>
<gene>
    <name evidence="13" type="ORF">KSP39_PZI021195</name>
</gene>
<keyword evidence="8" id="KW-1133">Transmembrane helix</keyword>
<evidence type="ECO:0000256" key="4">
    <source>
        <dbReference type="ARBA" id="ARBA00022614"/>
    </source>
</evidence>
<dbReference type="InterPro" id="IPR032675">
    <property type="entry name" value="LRR_dom_sf"/>
</dbReference>
<evidence type="ECO:0000256" key="6">
    <source>
        <dbReference type="ARBA" id="ARBA00022729"/>
    </source>
</evidence>
<evidence type="ECO:0000256" key="1">
    <source>
        <dbReference type="ARBA" id="ARBA00004167"/>
    </source>
</evidence>
<dbReference type="GO" id="GO:0051707">
    <property type="term" value="P:response to other organism"/>
    <property type="evidence" value="ECO:0007669"/>
    <property type="project" value="UniProtKB-ARBA"/>
</dbReference>
<dbReference type="PANTHER" id="PTHR27000:SF679">
    <property type="entry name" value="OS01G0170300 PROTEIN"/>
    <property type="match status" value="1"/>
</dbReference>
<evidence type="ECO:0000256" key="10">
    <source>
        <dbReference type="ARBA" id="ARBA00023170"/>
    </source>
</evidence>
<dbReference type="FunFam" id="3.80.10.10:FF:000269">
    <property type="entry name" value="Piriformospora indica-insensitive protein 2"/>
    <property type="match status" value="1"/>
</dbReference>
<dbReference type="SUPFAM" id="SSF52058">
    <property type="entry name" value="L domain-like"/>
    <property type="match status" value="1"/>
</dbReference>
<evidence type="ECO:0000256" key="9">
    <source>
        <dbReference type="ARBA" id="ARBA00023136"/>
    </source>
</evidence>
<keyword evidence="4" id="KW-0433">Leucine-rich repeat</keyword>
<dbReference type="Pfam" id="PF00560">
    <property type="entry name" value="LRR_1"/>
    <property type="match status" value="2"/>
</dbReference>
<keyword evidence="6 12" id="KW-0732">Signal</keyword>
<dbReference type="EMBL" id="JBBWWQ010000019">
    <property type="protein sequence ID" value="KAK8919437.1"/>
    <property type="molecule type" value="Genomic_DNA"/>
</dbReference>
<dbReference type="InterPro" id="IPR001611">
    <property type="entry name" value="Leu-rich_rpt"/>
</dbReference>
<comment type="caution">
    <text evidence="13">The sequence shown here is derived from an EMBL/GenBank/DDBJ whole genome shotgun (WGS) entry which is preliminary data.</text>
</comment>
<dbReference type="GO" id="GO:0005886">
    <property type="term" value="C:plasma membrane"/>
    <property type="evidence" value="ECO:0007669"/>
    <property type="project" value="UniProtKB-SubCell"/>
</dbReference>
<reference evidence="13 14" key="1">
    <citation type="journal article" date="2022" name="Nat. Plants">
        <title>Genomes of leafy and leafless Platanthera orchids illuminate the evolution of mycoheterotrophy.</title>
        <authorList>
            <person name="Li M.H."/>
            <person name="Liu K.W."/>
            <person name="Li Z."/>
            <person name="Lu H.C."/>
            <person name="Ye Q.L."/>
            <person name="Zhang D."/>
            <person name="Wang J.Y."/>
            <person name="Li Y.F."/>
            <person name="Zhong Z.M."/>
            <person name="Liu X."/>
            <person name="Yu X."/>
            <person name="Liu D.K."/>
            <person name="Tu X.D."/>
            <person name="Liu B."/>
            <person name="Hao Y."/>
            <person name="Liao X.Y."/>
            <person name="Jiang Y.T."/>
            <person name="Sun W.H."/>
            <person name="Chen J."/>
            <person name="Chen Y.Q."/>
            <person name="Ai Y."/>
            <person name="Zhai J.W."/>
            <person name="Wu S.S."/>
            <person name="Zhou Z."/>
            <person name="Hsiao Y.Y."/>
            <person name="Wu W.L."/>
            <person name="Chen Y.Y."/>
            <person name="Lin Y.F."/>
            <person name="Hsu J.L."/>
            <person name="Li C.Y."/>
            <person name="Wang Z.W."/>
            <person name="Zhao X."/>
            <person name="Zhong W.Y."/>
            <person name="Ma X.K."/>
            <person name="Ma L."/>
            <person name="Huang J."/>
            <person name="Chen G.Z."/>
            <person name="Huang M.Z."/>
            <person name="Huang L."/>
            <person name="Peng D.H."/>
            <person name="Luo Y.B."/>
            <person name="Zou S.Q."/>
            <person name="Chen S.P."/>
            <person name="Lan S."/>
            <person name="Tsai W.C."/>
            <person name="Van de Peer Y."/>
            <person name="Liu Z.J."/>
        </authorList>
    </citation>
    <scope>NUCLEOTIDE SEQUENCE [LARGE SCALE GENOMIC DNA]</scope>
    <source>
        <strain evidence="13">Lor287</strain>
    </source>
</reference>
<comment type="subcellular location">
    <subcellularLocation>
        <location evidence="2">Cell membrane</location>
    </subcellularLocation>
    <subcellularLocation>
        <location evidence="1">Membrane</location>
        <topology evidence="1">Single-pass membrane protein</topology>
    </subcellularLocation>
</comment>
<protein>
    <recommendedName>
        <fullName evidence="15">Piriformospora indica-insensitive protein 2</fullName>
    </recommendedName>
</protein>
<dbReference type="FunFam" id="3.80.10.10:FF:000299">
    <property type="entry name" value="Piriformospora indica-insensitive protein 2"/>
    <property type="match status" value="1"/>
</dbReference>
<evidence type="ECO:0000256" key="3">
    <source>
        <dbReference type="ARBA" id="ARBA00022475"/>
    </source>
</evidence>
<evidence type="ECO:0008006" key="15">
    <source>
        <dbReference type="Google" id="ProtNLM"/>
    </source>
</evidence>
<evidence type="ECO:0000256" key="5">
    <source>
        <dbReference type="ARBA" id="ARBA00022692"/>
    </source>
</evidence>
<evidence type="ECO:0000313" key="13">
    <source>
        <dbReference type="EMBL" id="KAK8919437.1"/>
    </source>
</evidence>
<sequence>MATPSDLLLLLLLPLFLSTAAGTSVPSEELRALLDFVGGLVADEGWAELHPLPCTETPWPGIQCETAAGDTDRLHVASIHVGPDVASFPPCKSAATLHPEGLLHLPFLKTLSLFSCFLSPNSVSLPPSLFTSSSSLEQLVLDSNTGLSGKIPSSISNLTRLRVLCLSQNAFHGVIPPEFGHLLSLQELDLSYNHLTGQMPEEIGSLLNLGIIDLSSNELQGTIPASLSTLHSLQKLDLSFNSLCGTVPPELGELKRLVLLDLSHNNLTGPLPETLAGLNELEYFLMENNPLDTGIPIFLADLKKLQAVGLSRCGLTGPIPSLTSLVSLAALSLDRNKLNGTVPRSLESLPKLGQLNLSKNQLSGEITFSEQFMMRLGKRLDLRDNTGLCTMLNTTFHHEASFNIEAPPCLGGNRGVMEAADLGKDPPLYGNGGAGFIRHLRFQGFAMENFGAMREEEEELQLGLTELEKRYRWIM</sequence>
<evidence type="ECO:0000256" key="7">
    <source>
        <dbReference type="ARBA" id="ARBA00022737"/>
    </source>
</evidence>
<dbReference type="InterPro" id="IPR003591">
    <property type="entry name" value="Leu-rich_rpt_typical-subtyp"/>
</dbReference>
<keyword evidence="9" id="KW-0472">Membrane</keyword>
<feature type="chain" id="PRO_5043015726" description="Piriformospora indica-insensitive protein 2" evidence="12">
    <location>
        <begin position="23"/>
        <end position="475"/>
    </location>
</feature>
<keyword evidence="11" id="KW-0325">Glycoprotein</keyword>
<keyword evidence="5" id="KW-0812">Transmembrane</keyword>
<dbReference type="Proteomes" id="UP001418222">
    <property type="component" value="Unassembled WGS sequence"/>
</dbReference>
<dbReference type="AlphaFoldDB" id="A0AAP0AYV6"/>
<name>A0AAP0AYV6_9ASPA</name>
<dbReference type="Pfam" id="PF13855">
    <property type="entry name" value="LRR_8"/>
    <property type="match status" value="1"/>
</dbReference>
<evidence type="ECO:0000313" key="14">
    <source>
        <dbReference type="Proteomes" id="UP001418222"/>
    </source>
</evidence>
<proteinExistence type="predicted"/>
<keyword evidence="14" id="KW-1185">Reference proteome</keyword>
<dbReference type="PRINTS" id="PR00019">
    <property type="entry name" value="LEURICHRPT"/>
</dbReference>
<keyword evidence="3" id="KW-1003">Cell membrane</keyword>
<feature type="signal peptide" evidence="12">
    <location>
        <begin position="1"/>
        <end position="22"/>
    </location>
</feature>